<evidence type="ECO:0000313" key="1">
    <source>
        <dbReference type="EMBL" id="KAJ8546544.1"/>
    </source>
</evidence>
<dbReference type="EMBL" id="JAJAGQ010000013">
    <property type="protein sequence ID" value="KAJ8546544.1"/>
    <property type="molecule type" value="Genomic_DNA"/>
</dbReference>
<dbReference type="AlphaFoldDB" id="A0A9Q1M0M4"/>
<dbReference type="Proteomes" id="UP001152561">
    <property type="component" value="Unassembled WGS sequence"/>
</dbReference>
<accession>A0A9Q1M0M4</accession>
<reference evidence="2" key="1">
    <citation type="journal article" date="2023" name="Proc. Natl. Acad. Sci. U.S.A.">
        <title>Genomic and structural basis for evolution of tropane alkaloid biosynthesis.</title>
        <authorList>
            <person name="Wanga Y.-J."/>
            <person name="Taina T."/>
            <person name="Yua J.-Y."/>
            <person name="Lia J."/>
            <person name="Xua B."/>
            <person name="Chenc J."/>
            <person name="D'Auriad J.C."/>
            <person name="Huanga J.-P."/>
            <person name="Huanga S.-X."/>
        </authorList>
    </citation>
    <scope>NUCLEOTIDE SEQUENCE [LARGE SCALE GENOMIC DNA]</scope>
    <source>
        <strain evidence="2">cv. KIB-2019</strain>
    </source>
</reference>
<organism evidence="1 2">
    <name type="scientific">Anisodus acutangulus</name>
    <dbReference type="NCBI Taxonomy" id="402998"/>
    <lineage>
        <taxon>Eukaryota</taxon>
        <taxon>Viridiplantae</taxon>
        <taxon>Streptophyta</taxon>
        <taxon>Embryophyta</taxon>
        <taxon>Tracheophyta</taxon>
        <taxon>Spermatophyta</taxon>
        <taxon>Magnoliopsida</taxon>
        <taxon>eudicotyledons</taxon>
        <taxon>Gunneridae</taxon>
        <taxon>Pentapetalae</taxon>
        <taxon>asterids</taxon>
        <taxon>lamiids</taxon>
        <taxon>Solanales</taxon>
        <taxon>Solanaceae</taxon>
        <taxon>Solanoideae</taxon>
        <taxon>Hyoscyameae</taxon>
        <taxon>Anisodus</taxon>
    </lineage>
</organism>
<name>A0A9Q1M0M4_9SOLA</name>
<proteinExistence type="predicted"/>
<sequence length="141" mass="15810">MKIIREDQRPFMEDLVSSEGNRVDPSKVDCHTLAAPILHVEVPLEVDRDVKRVGIGTGSIQDKESVTFSSGRLVDAWVNSCTYHGEFYLVRTLDKRECSVWLGLACFVFESCGLTTLMEGMNNRMPRAGLSLQDFGLQNRA</sequence>
<evidence type="ECO:0000313" key="2">
    <source>
        <dbReference type="Proteomes" id="UP001152561"/>
    </source>
</evidence>
<comment type="caution">
    <text evidence="1">The sequence shown here is derived from an EMBL/GenBank/DDBJ whole genome shotgun (WGS) entry which is preliminary data.</text>
</comment>
<gene>
    <name evidence="1" type="ORF">K7X08_032618</name>
</gene>
<keyword evidence="2" id="KW-1185">Reference proteome</keyword>
<protein>
    <submittedName>
        <fullName evidence="1">Uncharacterized protein</fullName>
    </submittedName>
</protein>